<evidence type="ECO:0000313" key="1">
    <source>
        <dbReference type="EMBL" id="AKQ69987.1"/>
    </source>
</evidence>
<keyword evidence="2" id="KW-1185">Reference proteome</keyword>
<evidence type="ECO:0000313" key="2">
    <source>
        <dbReference type="Proteomes" id="UP000009026"/>
    </source>
</evidence>
<sequence length="50" mass="5515">MQGDVDAGLVCDYYEAGEFGVAGTLRSQLAVFSNPRTRKWASRRWTSASC</sequence>
<dbReference type="EMBL" id="CP012109">
    <property type="protein sequence ID" value="AKQ69987.1"/>
    <property type="molecule type" value="Genomic_DNA"/>
</dbReference>
<proteinExistence type="predicted"/>
<name>A0A0H4XNQ3_9BACT</name>
<organism evidence="1 2">
    <name type="scientific">Pseudomyxococcus hansupus</name>
    <dbReference type="NCBI Taxonomy" id="1297742"/>
    <lineage>
        <taxon>Bacteria</taxon>
        <taxon>Pseudomonadati</taxon>
        <taxon>Myxococcota</taxon>
        <taxon>Myxococcia</taxon>
        <taxon>Myxococcales</taxon>
        <taxon>Cystobacterineae</taxon>
        <taxon>Myxococcaceae</taxon>
        <taxon>Pseudomyxococcus</taxon>
    </lineage>
</organism>
<dbReference type="AlphaFoldDB" id="A0A0H4XNQ3"/>
<gene>
    <name evidence="1" type="ORF">A176_006899</name>
</gene>
<reference evidence="1 2" key="1">
    <citation type="journal article" date="2016" name="PLoS ONE">
        <title>Complete Genome Sequence and Comparative Genomics of a Novel Myxobacterium Myxococcus hansupus.</title>
        <authorList>
            <person name="Sharma G."/>
            <person name="Narwani T."/>
            <person name="Subramanian S."/>
        </authorList>
    </citation>
    <scope>NUCLEOTIDE SEQUENCE [LARGE SCALE GENOMIC DNA]</scope>
    <source>
        <strain evidence="2">mixupus</strain>
    </source>
</reference>
<accession>A0A0H4XNQ3</accession>
<dbReference type="PATRIC" id="fig|1297742.4.peg.6998"/>
<protein>
    <submittedName>
        <fullName evidence="1">Uncharacterized protein</fullName>
    </submittedName>
</protein>
<dbReference type="KEGG" id="mym:A176_006899"/>
<dbReference type="Proteomes" id="UP000009026">
    <property type="component" value="Chromosome"/>
</dbReference>